<reference evidence="3" key="1">
    <citation type="submission" date="2020-06" db="EMBL/GenBank/DDBJ databases">
        <title>Whole Genome Sequence of Bradyrhizobium sp. Strain 1S1.</title>
        <authorList>
            <person name="Bromfield E.S.P."/>
            <person name="Cloutier S."/>
        </authorList>
    </citation>
    <scope>NUCLEOTIDE SEQUENCE [LARGE SCALE GENOMIC DNA]</scope>
    <source>
        <strain evidence="3">1S1</strain>
    </source>
</reference>
<protein>
    <recommendedName>
        <fullName evidence="4">Arsenate reductase</fullName>
    </recommendedName>
</protein>
<evidence type="ECO:0000256" key="1">
    <source>
        <dbReference type="ARBA" id="ARBA00007198"/>
    </source>
</evidence>
<dbReference type="SUPFAM" id="SSF52833">
    <property type="entry name" value="Thioredoxin-like"/>
    <property type="match status" value="1"/>
</dbReference>
<dbReference type="EMBL" id="JAAOLE020000001">
    <property type="protein sequence ID" value="NVI43033.1"/>
    <property type="molecule type" value="Genomic_DNA"/>
</dbReference>
<dbReference type="Gene3D" id="3.40.30.10">
    <property type="entry name" value="Glutaredoxin"/>
    <property type="match status" value="1"/>
</dbReference>
<dbReference type="InterPro" id="IPR006503">
    <property type="entry name" value="Nase-assoc"/>
</dbReference>
<dbReference type="NCBIfam" id="TIGR01616">
    <property type="entry name" value="nitro_assoc"/>
    <property type="match status" value="1"/>
</dbReference>
<evidence type="ECO:0000313" key="3">
    <source>
        <dbReference type="EMBL" id="NVI43033.1"/>
    </source>
</evidence>
<sequence>MHSGTRRSPARSFSAPYLHKEQATATIIFYQKPGCDTNAYQMQALKAAGHDVIAKNILKERWTAEDLRLFFGNKPIASWFNRAAPRIKSGDINPDEIDAASALALMLRDPLLIRRPLINADGARYAGFDDEPVLSMLGQKTQDDLERCRTKEKPQAVSRCNEMMNAIVRKLTRRATLSPSESFRDRRHAFRRQASVSGSSVTQRSPCCAPCEHNPFALTVCKRPLQLDRLHRPMTHLAWIRSIR</sequence>
<proteinExistence type="inferred from homology"/>
<dbReference type="Pfam" id="PF03960">
    <property type="entry name" value="ArsC"/>
    <property type="match status" value="1"/>
</dbReference>
<comment type="caution">
    <text evidence="3">The sequence shown here is derived from an EMBL/GenBank/DDBJ whole genome shotgun (WGS) entry which is preliminary data.</text>
</comment>
<evidence type="ECO:0008006" key="4">
    <source>
        <dbReference type="Google" id="ProtNLM"/>
    </source>
</evidence>
<dbReference type="PROSITE" id="PS51353">
    <property type="entry name" value="ARSC"/>
    <property type="match status" value="1"/>
</dbReference>
<dbReference type="PANTHER" id="PTHR30041">
    <property type="entry name" value="ARSENATE REDUCTASE"/>
    <property type="match status" value="1"/>
</dbReference>
<dbReference type="InterPro" id="IPR036249">
    <property type="entry name" value="Thioredoxin-like_sf"/>
</dbReference>
<evidence type="ECO:0000256" key="2">
    <source>
        <dbReference type="PROSITE-ProRule" id="PRU01282"/>
    </source>
</evidence>
<organism evidence="3">
    <name type="scientific">Bradyrhizobium septentrionale</name>
    <dbReference type="NCBI Taxonomy" id="1404411"/>
    <lineage>
        <taxon>Bacteria</taxon>
        <taxon>Pseudomonadati</taxon>
        <taxon>Pseudomonadota</taxon>
        <taxon>Alphaproteobacteria</taxon>
        <taxon>Hyphomicrobiales</taxon>
        <taxon>Nitrobacteraceae</taxon>
        <taxon>Bradyrhizobium</taxon>
    </lineage>
</organism>
<comment type="similarity">
    <text evidence="1 2">Belongs to the ArsC family.</text>
</comment>
<dbReference type="InterPro" id="IPR006660">
    <property type="entry name" value="Arsenate_reductase-like"/>
</dbReference>
<name>A0A973ZZP4_9BRAD</name>
<accession>A0A973ZZP4</accession>
<dbReference type="AlphaFoldDB" id="A0A973ZZP4"/>
<dbReference type="PANTHER" id="PTHR30041:SF8">
    <property type="entry name" value="PROTEIN YFFB"/>
    <property type="match status" value="1"/>
</dbReference>
<gene>
    <name evidence="3" type="ORF">HAP48_008245</name>
</gene>